<evidence type="ECO:0000313" key="1">
    <source>
        <dbReference type="EMBL" id="XFO64837.1"/>
    </source>
</evidence>
<dbReference type="RefSeq" id="WP_094607696.1">
    <property type="nucleotide sequence ID" value="NZ_CP155573.1"/>
</dbReference>
<dbReference type="Proteomes" id="UP000216752">
    <property type="component" value="Chromosome"/>
</dbReference>
<keyword evidence="2" id="KW-1185">Reference proteome</keyword>
<protein>
    <submittedName>
        <fullName evidence="1">Uncharacterized protein</fullName>
    </submittedName>
</protein>
<reference evidence="1" key="1">
    <citation type="submission" date="2024-05" db="EMBL/GenBank/DDBJ databases">
        <title>Isolation and characterization of Sporomusa carbonis sp. nov., a carboxydotrophic hydrogenogen in the genus of Sporomusa isolated from a charcoal burning pile.</title>
        <authorList>
            <person name="Boeer T."/>
            <person name="Rosenbaum F."/>
            <person name="Eysell L."/>
            <person name="Mueller V."/>
            <person name="Daniel R."/>
            <person name="Poehlein A."/>
        </authorList>
    </citation>
    <scope>NUCLEOTIDE SEQUENCE [LARGE SCALE GENOMIC DNA]</scope>
    <source>
        <strain evidence="1">DSM 10669</strain>
    </source>
</reference>
<dbReference type="EMBL" id="CP155573">
    <property type="protein sequence ID" value="XFO64837.1"/>
    <property type="molecule type" value="Genomic_DNA"/>
</dbReference>
<evidence type="ECO:0000313" key="2">
    <source>
        <dbReference type="Proteomes" id="UP000216752"/>
    </source>
</evidence>
<sequence length="72" mass="8216">MCTSIHGIPVVTDPSLSREETNKLISDLIQDCAWEGRQLGRVELIRYGEWVHVCSYERPSIKLVSVKITTEE</sequence>
<name>A0ABZ3IGN8_9FIRM</name>
<proteinExistence type="predicted"/>
<accession>A0ABZ3IGN8</accession>
<organism evidence="1 2">
    <name type="scientific">Sporomusa silvacetica DSM 10669</name>
    <dbReference type="NCBI Taxonomy" id="1123289"/>
    <lineage>
        <taxon>Bacteria</taxon>
        <taxon>Bacillati</taxon>
        <taxon>Bacillota</taxon>
        <taxon>Negativicutes</taxon>
        <taxon>Selenomonadales</taxon>
        <taxon>Sporomusaceae</taxon>
        <taxon>Sporomusa</taxon>
    </lineage>
</organism>
<gene>
    <name evidence="1" type="ORF">SPSIL_009460</name>
</gene>